<evidence type="ECO:0000256" key="2">
    <source>
        <dbReference type="ARBA" id="ARBA00023052"/>
    </source>
</evidence>
<protein>
    <submittedName>
        <fullName evidence="7">Acetolactate synthase-1/2/3 large subunit</fullName>
    </submittedName>
</protein>
<dbReference type="Pfam" id="PF00205">
    <property type="entry name" value="TPP_enzyme_M"/>
    <property type="match status" value="1"/>
</dbReference>
<dbReference type="SUPFAM" id="SSF52467">
    <property type="entry name" value="DHS-like NAD/FAD-binding domain"/>
    <property type="match status" value="1"/>
</dbReference>
<keyword evidence="2 3" id="KW-0786">Thiamine pyrophosphate</keyword>
<evidence type="ECO:0000259" key="4">
    <source>
        <dbReference type="Pfam" id="PF00205"/>
    </source>
</evidence>
<evidence type="ECO:0000259" key="5">
    <source>
        <dbReference type="Pfam" id="PF02775"/>
    </source>
</evidence>
<dbReference type="CDD" id="cd02002">
    <property type="entry name" value="TPP_BFDC"/>
    <property type="match status" value="1"/>
</dbReference>
<dbReference type="PANTHER" id="PTHR18968:SF13">
    <property type="entry name" value="ACETOLACTATE SYNTHASE CATALYTIC SUBUNIT, MITOCHONDRIAL"/>
    <property type="match status" value="1"/>
</dbReference>
<dbReference type="Proteomes" id="UP000243904">
    <property type="component" value="Chromosome I"/>
</dbReference>
<feature type="domain" description="Thiamine pyrophosphate enzyme N-terminal TPP-binding" evidence="6">
    <location>
        <begin position="7"/>
        <end position="133"/>
    </location>
</feature>
<dbReference type="EMBL" id="LT629750">
    <property type="protein sequence ID" value="SDT10469.1"/>
    <property type="molecule type" value="Genomic_DNA"/>
</dbReference>
<name>A0A1H1XNQ1_9BRAD</name>
<dbReference type="GO" id="GO:0030976">
    <property type="term" value="F:thiamine pyrophosphate binding"/>
    <property type="evidence" value="ECO:0007669"/>
    <property type="project" value="InterPro"/>
</dbReference>
<dbReference type="GO" id="GO:0005948">
    <property type="term" value="C:acetolactate synthase complex"/>
    <property type="evidence" value="ECO:0007669"/>
    <property type="project" value="TreeGrafter"/>
</dbReference>
<dbReference type="InterPro" id="IPR029061">
    <property type="entry name" value="THDP-binding"/>
</dbReference>
<dbReference type="GO" id="GO:0009099">
    <property type="term" value="P:L-valine biosynthetic process"/>
    <property type="evidence" value="ECO:0007669"/>
    <property type="project" value="TreeGrafter"/>
</dbReference>
<reference evidence="8" key="1">
    <citation type="submission" date="2016-10" db="EMBL/GenBank/DDBJ databases">
        <authorList>
            <person name="Varghese N."/>
            <person name="Submissions S."/>
        </authorList>
    </citation>
    <scope>NUCLEOTIDE SEQUENCE [LARGE SCALE GENOMIC DNA]</scope>
    <source>
        <strain evidence="8">GAS369</strain>
    </source>
</reference>
<gene>
    <name evidence="7" type="ORF">SAMN05444158_4399</name>
</gene>
<dbReference type="CDD" id="cd07035">
    <property type="entry name" value="TPP_PYR_POX_like"/>
    <property type="match status" value="1"/>
</dbReference>
<dbReference type="AlphaFoldDB" id="A0A1H1XNQ1"/>
<dbReference type="RefSeq" id="WP_167558833.1">
    <property type="nucleotide sequence ID" value="NZ_LT629750.1"/>
</dbReference>
<comment type="similarity">
    <text evidence="1 3">Belongs to the TPP enzyme family.</text>
</comment>
<evidence type="ECO:0000259" key="6">
    <source>
        <dbReference type="Pfam" id="PF02776"/>
    </source>
</evidence>
<dbReference type="Gene3D" id="3.40.50.1220">
    <property type="entry name" value="TPP-binding domain"/>
    <property type="match status" value="1"/>
</dbReference>
<dbReference type="Gene3D" id="3.40.50.970">
    <property type="match status" value="2"/>
</dbReference>
<evidence type="ECO:0000256" key="3">
    <source>
        <dbReference type="RuleBase" id="RU362132"/>
    </source>
</evidence>
<dbReference type="GO" id="GO:0009097">
    <property type="term" value="P:isoleucine biosynthetic process"/>
    <property type="evidence" value="ECO:0007669"/>
    <property type="project" value="TreeGrafter"/>
</dbReference>
<dbReference type="InterPro" id="IPR012000">
    <property type="entry name" value="Thiamin_PyroP_enz_cen_dom"/>
</dbReference>
<dbReference type="InterPro" id="IPR011766">
    <property type="entry name" value="TPP_enzyme_TPP-bd"/>
</dbReference>
<feature type="domain" description="Thiamine pyrophosphate enzyme TPP-binding" evidence="5">
    <location>
        <begin position="410"/>
        <end position="558"/>
    </location>
</feature>
<dbReference type="Pfam" id="PF02775">
    <property type="entry name" value="TPP_enzyme_C"/>
    <property type="match status" value="1"/>
</dbReference>
<dbReference type="GO" id="GO:0003984">
    <property type="term" value="F:acetolactate synthase activity"/>
    <property type="evidence" value="ECO:0007669"/>
    <property type="project" value="TreeGrafter"/>
</dbReference>
<feature type="domain" description="Thiamine pyrophosphate enzyme central" evidence="4">
    <location>
        <begin position="208"/>
        <end position="337"/>
    </location>
</feature>
<keyword evidence="8" id="KW-1185">Reference proteome</keyword>
<dbReference type="InterPro" id="IPR012001">
    <property type="entry name" value="Thiamin_PyroP_enz_TPP-bd_dom"/>
</dbReference>
<dbReference type="NCBIfam" id="NF006203">
    <property type="entry name" value="PRK08327.1"/>
    <property type="match status" value="1"/>
</dbReference>
<organism evidence="7 8">
    <name type="scientific">Bradyrhizobium canariense</name>
    <dbReference type="NCBI Taxonomy" id="255045"/>
    <lineage>
        <taxon>Bacteria</taxon>
        <taxon>Pseudomonadati</taxon>
        <taxon>Pseudomonadota</taxon>
        <taxon>Alphaproteobacteria</taxon>
        <taxon>Hyphomicrobiales</taxon>
        <taxon>Nitrobacteraceae</taxon>
        <taxon>Bradyrhizobium</taxon>
    </lineage>
</organism>
<evidence type="ECO:0000313" key="7">
    <source>
        <dbReference type="EMBL" id="SDT10469.1"/>
    </source>
</evidence>
<dbReference type="GO" id="GO:0000287">
    <property type="term" value="F:magnesium ion binding"/>
    <property type="evidence" value="ECO:0007669"/>
    <property type="project" value="InterPro"/>
</dbReference>
<dbReference type="PANTHER" id="PTHR18968">
    <property type="entry name" value="THIAMINE PYROPHOSPHATE ENZYMES"/>
    <property type="match status" value="1"/>
</dbReference>
<evidence type="ECO:0000256" key="1">
    <source>
        <dbReference type="ARBA" id="ARBA00007812"/>
    </source>
</evidence>
<dbReference type="InterPro" id="IPR045229">
    <property type="entry name" value="TPP_enz"/>
</dbReference>
<dbReference type="Pfam" id="PF02776">
    <property type="entry name" value="TPP_enzyme_N"/>
    <property type="match status" value="1"/>
</dbReference>
<proteinExistence type="inferred from homology"/>
<evidence type="ECO:0000313" key="8">
    <source>
        <dbReference type="Proteomes" id="UP000243904"/>
    </source>
</evidence>
<dbReference type="SUPFAM" id="SSF52518">
    <property type="entry name" value="Thiamin diphosphate-binding fold (THDP-binding)"/>
    <property type="match status" value="2"/>
</dbReference>
<dbReference type="InterPro" id="IPR029035">
    <property type="entry name" value="DHS-like_NAD/FAD-binding_dom"/>
</dbReference>
<accession>A0A1H1XNQ1</accession>
<dbReference type="GO" id="GO:0050660">
    <property type="term" value="F:flavin adenine dinucleotide binding"/>
    <property type="evidence" value="ECO:0007669"/>
    <property type="project" value="TreeGrafter"/>
</dbReference>
<sequence length="564" mass="60378">MTTKPSVATAYLALLAERGVPYLFGNPGTDFAPIVEAYAEAAKSGAAVPQPLLATHENLAVSMAHGYAMVSRRIPAVMVHVSVGTANMVCAAMNVARENVGMLLTAGRSPITEFGQHGSRDGYIHWAQEMYDQAGMLREIVKWEYELRNASQLETVVDRALAIAASEPRGPVYLSLPREVLAESAAPLQSRQPRLRAAAPAAPDPEAVANAADLLAGAKRPLIISANAGRDAATFAALAAFAQRFAIPVTQHKPRYLALPSSHPMNLGYDPHRHVAEADVILVLESDVPWLPMQARPRPDCRVIQCGFDPLHTHIPIRGFPSDIGIAGGCPAILAALAGALDARGDGGSIDARRNWISGEHAKLSEERRAQLERSAREVPMHAAWVSHCLGAAKRPDAIVVNEYTLQLDHCGFEFPDSYFGSSSASGLGWGPGAALGAKLAAQERQVISVSGDGAYLFSNPVAVHHAAALHGLPILFVIMNNSMWNAVRRSTLQMYPQGLAARGNEAPFTRLDDLPAFERICEAAGGYGERVEDPAELPAAIDRALEIVRNERRQALLNVICGS</sequence>